<keyword evidence="3" id="KW-1185">Reference proteome</keyword>
<dbReference type="Gene3D" id="3.10.450.50">
    <property type="match status" value="1"/>
</dbReference>
<dbReference type="EMBL" id="RCVZ01000010">
    <property type="protein sequence ID" value="RLQ94323.1"/>
    <property type="molecule type" value="Genomic_DNA"/>
</dbReference>
<evidence type="ECO:0000313" key="2">
    <source>
        <dbReference type="EMBL" id="RLQ94323.1"/>
    </source>
</evidence>
<evidence type="ECO:0000259" key="1">
    <source>
        <dbReference type="Pfam" id="PF13474"/>
    </source>
</evidence>
<comment type="caution">
    <text evidence="2">The sequence shown here is derived from an EMBL/GenBank/DDBJ whole genome shotgun (WGS) entry which is preliminary data.</text>
</comment>
<evidence type="ECO:0000313" key="3">
    <source>
        <dbReference type="Proteomes" id="UP000276770"/>
    </source>
</evidence>
<protein>
    <submittedName>
        <fullName evidence="2">DUF1348 family protein</fullName>
    </submittedName>
</protein>
<dbReference type="OrthoDB" id="9152983at2"/>
<reference evidence="2 3" key="1">
    <citation type="submission" date="2018-10" db="EMBL/GenBank/DDBJ databases">
        <title>Falsibacillus sp. genome draft.</title>
        <authorList>
            <person name="Shi S."/>
        </authorList>
    </citation>
    <scope>NUCLEOTIDE SEQUENCE [LARGE SCALE GENOMIC DNA]</scope>
    <source>
        <strain evidence="2 3">GY 10110</strain>
    </source>
</reference>
<name>A0A3L7JU64_9BACI</name>
<dbReference type="AlphaFoldDB" id="A0A3L7JU64"/>
<accession>A0A3L7JU64</accession>
<organism evidence="2 3">
    <name type="scientific">Falsibacillus albus</name>
    <dbReference type="NCBI Taxonomy" id="2478915"/>
    <lineage>
        <taxon>Bacteria</taxon>
        <taxon>Bacillati</taxon>
        <taxon>Bacillota</taxon>
        <taxon>Bacilli</taxon>
        <taxon>Bacillales</taxon>
        <taxon>Bacillaceae</taxon>
        <taxon>Falsibacillus</taxon>
    </lineage>
</organism>
<dbReference type="InterPro" id="IPR032710">
    <property type="entry name" value="NTF2-like_dom_sf"/>
</dbReference>
<dbReference type="SUPFAM" id="SSF54427">
    <property type="entry name" value="NTF2-like"/>
    <property type="match status" value="1"/>
</dbReference>
<feature type="domain" description="SnoaL-like" evidence="1">
    <location>
        <begin position="8"/>
        <end position="122"/>
    </location>
</feature>
<dbReference type="Pfam" id="PF13474">
    <property type="entry name" value="SnoaL_3"/>
    <property type="match status" value="1"/>
</dbReference>
<dbReference type="Proteomes" id="UP000276770">
    <property type="component" value="Unassembled WGS sequence"/>
</dbReference>
<gene>
    <name evidence="2" type="ORF">D9X91_14805</name>
</gene>
<dbReference type="InterPro" id="IPR037401">
    <property type="entry name" value="SnoaL-like"/>
</dbReference>
<dbReference type="RefSeq" id="WP_121681414.1">
    <property type="nucleotide sequence ID" value="NZ_RCVZ01000010.1"/>
</dbReference>
<sequence length="123" mass="14397">MFASSPQEALTMYEKATNSHDFDNVCKLISEDAVYFFSDETVKGLDDLKQYFEKTWSYIKEEVYKMNDVMWIAVDETSAVCIYQFHWQGMIEGSLREGKGRGTNVFRKQDHVWKVAHEHLSPI</sequence>
<proteinExistence type="predicted"/>